<dbReference type="PANTHER" id="PTHR42697">
    <property type="entry name" value="ENDONUCLEASE 8"/>
    <property type="match status" value="1"/>
</dbReference>
<dbReference type="InterPro" id="IPR010979">
    <property type="entry name" value="Ribosomal_uS13-like_H2TH"/>
</dbReference>
<reference evidence="18 19" key="1">
    <citation type="submission" date="2015-11" db="EMBL/GenBank/DDBJ databases">
        <title>The genome of Candidatus Endoriftia persephone in Ridgeia piscesae and population structure of the North Eastern Pacific vestimentiferan symbionts.</title>
        <authorList>
            <person name="Perez M."/>
            <person name="Juniper K.S."/>
        </authorList>
    </citation>
    <scope>NUCLEOTIDE SEQUENCE [LARGE SCALE GENOMIC DNA]</scope>
    <source>
        <strain evidence="17">Ind10</strain>
        <strain evidence="16">Ind11</strain>
    </source>
</reference>
<evidence type="ECO:0000256" key="4">
    <source>
        <dbReference type="ARBA" id="ARBA00022763"/>
    </source>
</evidence>
<dbReference type="SUPFAM" id="SSF46946">
    <property type="entry name" value="S13-like H2TH domain"/>
    <property type="match status" value="1"/>
</dbReference>
<dbReference type="AlphaFoldDB" id="A0A0T5YZK3"/>
<gene>
    <name evidence="16" type="ORF">Ga0074115_13031</name>
    <name evidence="17" type="ORF">Ga0076813_11256</name>
</gene>
<organism evidence="16 19">
    <name type="scientific">endosymbiont of Ridgeia piscesae</name>
    <dbReference type="NCBI Taxonomy" id="54398"/>
    <lineage>
        <taxon>Bacteria</taxon>
        <taxon>Pseudomonadati</taxon>
        <taxon>Pseudomonadota</taxon>
        <taxon>Gammaproteobacteria</taxon>
        <taxon>sulfur-oxidizing symbionts</taxon>
    </lineage>
</organism>
<keyword evidence="4" id="KW-0227">DNA damage</keyword>
<sequence length="274" mass="30837">MPEGPEIRRAADAVESILKGRIASEVWFGLPRLQPFAATLTGQRVLRIDTHGKAMLTRFDNGLTLYSHNQLYGRWHCVQRGERPETRRQLRLRISTESHDALLYSASEIDVLNDQELLSHPFLSRLGPDLLAPTLDVKTVLAQLESRQFRNRRLGSILTDQGFLAGIGNYLRCEILFHAALHPTSKPSQCRPEQLARLAAAIIHLPRQSYETGGITNDLERAEQLMAAGSNFESARFQLFRREGLACYRCSSRIVKINQGGQPCYLCPNCQTAV</sequence>
<dbReference type="Pfam" id="PF06831">
    <property type="entry name" value="H2TH"/>
    <property type="match status" value="1"/>
</dbReference>
<keyword evidence="19" id="KW-1185">Reference proteome</keyword>
<dbReference type="Proteomes" id="UP000051634">
    <property type="component" value="Unassembled WGS sequence"/>
</dbReference>
<dbReference type="InterPro" id="IPR035937">
    <property type="entry name" value="FPG_N"/>
</dbReference>
<dbReference type="GO" id="GO:0006284">
    <property type="term" value="P:base-excision repair"/>
    <property type="evidence" value="ECO:0007669"/>
    <property type="project" value="InterPro"/>
</dbReference>
<dbReference type="Gene3D" id="1.10.8.50">
    <property type="match status" value="1"/>
</dbReference>
<dbReference type="STRING" id="54398.Ga0074115_13031"/>
<keyword evidence="10" id="KW-0456">Lyase</keyword>
<dbReference type="EC" id="4.2.99.18" evidence="2"/>
<comment type="caution">
    <text evidence="16">The sequence shown here is derived from an EMBL/GenBank/DDBJ whole genome shotgun (WGS) entry which is preliminary data.</text>
</comment>
<dbReference type="NCBIfam" id="NF007763">
    <property type="entry name" value="PRK10445.1"/>
    <property type="match status" value="1"/>
</dbReference>
<dbReference type="EMBL" id="LDXT01000067">
    <property type="protein sequence ID" value="KRT56048.1"/>
    <property type="molecule type" value="Genomic_DNA"/>
</dbReference>
<evidence type="ECO:0000256" key="6">
    <source>
        <dbReference type="ARBA" id="ARBA00022801"/>
    </source>
</evidence>
<dbReference type="RefSeq" id="WP_057957140.1">
    <property type="nucleotide sequence ID" value="NZ_KQ557003.1"/>
</dbReference>
<evidence type="ECO:0000256" key="12">
    <source>
        <dbReference type="ARBA" id="ARBA00023295"/>
    </source>
</evidence>
<evidence type="ECO:0000256" key="13">
    <source>
        <dbReference type="PROSITE-ProRule" id="PRU00391"/>
    </source>
</evidence>
<keyword evidence="17" id="KW-0540">Nuclease</keyword>
<dbReference type="InterPro" id="IPR000214">
    <property type="entry name" value="Znf_DNA_glyclase/AP_lyase"/>
</dbReference>
<dbReference type="InterPro" id="IPR015886">
    <property type="entry name" value="H2TH_FPG"/>
</dbReference>
<keyword evidence="7" id="KW-0862">Zinc</keyword>
<keyword evidence="11" id="KW-0511">Multifunctional enzyme</keyword>
<dbReference type="PANTHER" id="PTHR42697:SF1">
    <property type="entry name" value="ENDONUCLEASE 8"/>
    <property type="match status" value="1"/>
</dbReference>
<dbReference type="InterPro" id="IPR012319">
    <property type="entry name" value="FPG_cat"/>
</dbReference>
<keyword evidence="3" id="KW-0479">Metal-binding</keyword>
<evidence type="ECO:0000256" key="9">
    <source>
        <dbReference type="ARBA" id="ARBA00023204"/>
    </source>
</evidence>
<dbReference type="SMART" id="SM00898">
    <property type="entry name" value="Fapy_DNA_glyco"/>
    <property type="match status" value="1"/>
</dbReference>
<proteinExistence type="inferred from homology"/>
<dbReference type="PROSITE" id="PS51068">
    <property type="entry name" value="FPG_CAT"/>
    <property type="match status" value="1"/>
</dbReference>
<feature type="domain" description="Formamidopyrimidine-DNA glycosylase catalytic" evidence="15">
    <location>
        <begin position="2"/>
        <end position="150"/>
    </location>
</feature>
<accession>A0A0T5YZK3</accession>
<dbReference type="OrthoDB" id="5657047at2"/>
<dbReference type="PATRIC" id="fig|54398.3.peg.2680"/>
<keyword evidence="12" id="KW-0326">Glycosidase</keyword>
<evidence type="ECO:0000256" key="8">
    <source>
        <dbReference type="ARBA" id="ARBA00023125"/>
    </source>
</evidence>
<evidence type="ECO:0000256" key="1">
    <source>
        <dbReference type="ARBA" id="ARBA00009409"/>
    </source>
</evidence>
<evidence type="ECO:0000259" key="15">
    <source>
        <dbReference type="PROSITE" id="PS51068"/>
    </source>
</evidence>
<evidence type="ECO:0000256" key="2">
    <source>
        <dbReference type="ARBA" id="ARBA00012720"/>
    </source>
</evidence>
<keyword evidence="17" id="KW-0255">Endonuclease</keyword>
<evidence type="ECO:0000256" key="7">
    <source>
        <dbReference type="ARBA" id="ARBA00022833"/>
    </source>
</evidence>
<feature type="domain" description="FPG-type" evidence="14">
    <location>
        <begin position="238"/>
        <end position="272"/>
    </location>
</feature>
<dbReference type="EMBL" id="LMXI01000569">
    <property type="protein sequence ID" value="KRT57234.1"/>
    <property type="molecule type" value="Genomic_DNA"/>
</dbReference>
<dbReference type="GO" id="GO:0140078">
    <property type="term" value="F:class I DNA-(apurinic or apyrimidinic site) endonuclease activity"/>
    <property type="evidence" value="ECO:0007669"/>
    <property type="project" value="UniProtKB-EC"/>
</dbReference>
<dbReference type="Gene3D" id="3.20.190.10">
    <property type="entry name" value="MutM-like, N-terminal"/>
    <property type="match status" value="1"/>
</dbReference>
<name>A0A0T5YZK3_9GAMM</name>
<keyword evidence="8" id="KW-0238">DNA-binding</keyword>
<keyword evidence="5 13" id="KW-0863">Zinc-finger</keyword>
<dbReference type="Pfam" id="PF01149">
    <property type="entry name" value="Fapy_DNA_glyco"/>
    <property type="match status" value="1"/>
</dbReference>
<dbReference type="Proteomes" id="UP000051276">
    <property type="component" value="Unassembled WGS sequence"/>
</dbReference>
<comment type="similarity">
    <text evidence="1">Belongs to the FPG family.</text>
</comment>
<evidence type="ECO:0000313" key="19">
    <source>
        <dbReference type="Proteomes" id="UP000051634"/>
    </source>
</evidence>
<keyword evidence="6" id="KW-0378">Hydrolase</keyword>
<protein>
    <recommendedName>
        <fullName evidence="2">DNA-(apurinic or apyrimidinic site) lyase</fullName>
        <ecNumber evidence="2">4.2.99.18</ecNumber>
    </recommendedName>
</protein>
<keyword evidence="9" id="KW-0234">DNA repair</keyword>
<dbReference type="GO" id="GO:0000703">
    <property type="term" value="F:oxidized pyrimidine nucleobase lesion DNA N-glycosylase activity"/>
    <property type="evidence" value="ECO:0007669"/>
    <property type="project" value="TreeGrafter"/>
</dbReference>
<evidence type="ECO:0000259" key="14">
    <source>
        <dbReference type="PROSITE" id="PS51066"/>
    </source>
</evidence>
<evidence type="ECO:0000256" key="3">
    <source>
        <dbReference type="ARBA" id="ARBA00022723"/>
    </source>
</evidence>
<evidence type="ECO:0000256" key="10">
    <source>
        <dbReference type="ARBA" id="ARBA00023239"/>
    </source>
</evidence>
<evidence type="ECO:0000313" key="17">
    <source>
        <dbReference type="EMBL" id="KRT57234.1"/>
    </source>
</evidence>
<dbReference type="SUPFAM" id="SSF81624">
    <property type="entry name" value="N-terminal domain of MutM-like DNA repair proteins"/>
    <property type="match status" value="1"/>
</dbReference>
<evidence type="ECO:0000313" key="16">
    <source>
        <dbReference type="EMBL" id="KRT56048.1"/>
    </source>
</evidence>
<dbReference type="SMART" id="SM01232">
    <property type="entry name" value="H2TH"/>
    <property type="match status" value="1"/>
</dbReference>
<evidence type="ECO:0000256" key="5">
    <source>
        <dbReference type="ARBA" id="ARBA00022771"/>
    </source>
</evidence>
<evidence type="ECO:0000256" key="11">
    <source>
        <dbReference type="ARBA" id="ARBA00023268"/>
    </source>
</evidence>
<dbReference type="SUPFAM" id="SSF57716">
    <property type="entry name" value="Glucocorticoid receptor-like (DNA-binding domain)"/>
    <property type="match status" value="1"/>
</dbReference>
<dbReference type="GO" id="GO:0003684">
    <property type="term" value="F:damaged DNA binding"/>
    <property type="evidence" value="ECO:0007669"/>
    <property type="project" value="InterPro"/>
</dbReference>
<dbReference type="PROSITE" id="PS51066">
    <property type="entry name" value="ZF_FPG_2"/>
    <property type="match status" value="1"/>
</dbReference>
<dbReference type="GO" id="GO:0008270">
    <property type="term" value="F:zinc ion binding"/>
    <property type="evidence" value="ECO:0007669"/>
    <property type="project" value="UniProtKB-KW"/>
</dbReference>
<evidence type="ECO:0000313" key="18">
    <source>
        <dbReference type="Proteomes" id="UP000051276"/>
    </source>
</evidence>